<comment type="caution">
    <text evidence="1">The sequence shown here is derived from an EMBL/GenBank/DDBJ whole genome shotgun (WGS) entry which is preliminary data.</text>
</comment>
<dbReference type="EMBL" id="JBHSJF010000006">
    <property type="protein sequence ID" value="MFC5069067.1"/>
    <property type="molecule type" value="Genomic_DNA"/>
</dbReference>
<sequence length="95" mass="10720">MDSALDPQLGRFLRKLSFAGGRILLGDVETVRQIDETCALRAERRDLVRFALAGPFGLRSHFELTPHGWRALGLTPPQRREHPALAFALRFLGLR</sequence>
<evidence type="ECO:0000313" key="1">
    <source>
        <dbReference type="EMBL" id="MFC5069067.1"/>
    </source>
</evidence>
<gene>
    <name evidence="1" type="ORF">ACFPFW_13705</name>
</gene>
<keyword evidence="2" id="KW-1185">Reference proteome</keyword>
<proteinExistence type="predicted"/>
<dbReference type="RefSeq" id="WP_114956724.1">
    <property type="nucleotide sequence ID" value="NZ_JBHSJF010000006.1"/>
</dbReference>
<accession>A0ABV9Z3D8</accession>
<evidence type="ECO:0000313" key="2">
    <source>
        <dbReference type="Proteomes" id="UP001595796"/>
    </source>
</evidence>
<protein>
    <submittedName>
        <fullName evidence="1">Uncharacterized protein</fullName>
    </submittedName>
</protein>
<dbReference type="Proteomes" id="UP001595796">
    <property type="component" value="Unassembled WGS sequence"/>
</dbReference>
<name>A0ABV9Z3D8_9HYPH</name>
<reference evidence="2" key="1">
    <citation type="journal article" date="2019" name="Int. J. Syst. Evol. Microbiol.">
        <title>The Global Catalogue of Microorganisms (GCM) 10K type strain sequencing project: providing services to taxonomists for standard genome sequencing and annotation.</title>
        <authorList>
            <consortium name="The Broad Institute Genomics Platform"/>
            <consortium name="The Broad Institute Genome Sequencing Center for Infectious Disease"/>
            <person name="Wu L."/>
            <person name="Ma J."/>
        </authorList>
    </citation>
    <scope>NUCLEOTIDE SEQUENCE [LARGE SCALE GENOMIC DNA]</scope>
    <source>
        <strain evidence="2">CGMCC 1.16444</strain>
    </source>
</reference>
<organism evidence="1 2">
    <name type="scientific">Flaviflagellibacter deserti</name>
    <dbReference type="NCBI Taxonomy" id="2267266"/>
    <lineage>
        <taxon>Bacteria</taxon>
        <taxon>Pseudomonadati</taxon>
        <taxon>Pseudomonadota</taxon>
        <taxon>Alphaproteobacteria</taxon>
        <taxon>Hyphomicrobiales</taxon>
        <taxon>Flaviflagellibacter</taxon>
    </lineage>
</organism>